<keyword evidence="2" id="KW-1185">Reference proteome</keyword>
<organism evidence="1 2">
    <name type="scientific">Athelia psychrophila</name>
    <dbReference type="NCBI Taxonomy" id="1759441"/>
    <lineage>
        <taxon>Eukaryota</taxon>
        <taxon>Fungi</taxon>
        <taxon>Dikarya</taxon>
        <taxon>Basidiomycota</taxon>
        <taxon>Agaricomycotina</taxon>
        <taxon>Agaricomycetes</taxon>
        <taxon>Agaricomycetidae</taxon>
        <taxon>Atheliales</taxon>
        <taxon>Atheliaceae</taxon>
        <taxon>Athelia</taxon>
    </lineage>
</organism>
<dbReference type="AlphaFoldDB" id="A0A166FKT2"/>
<proteinExistence type="predicted"/>
<sequence length="533" mass="59601">MAVPQDLEDNSAAASHAFASRQAMSVLDLSMDVLVHILSLLQPADVVSASQRWLWMTVLRKVCNQQMIFKPTFHKMESMSLQELKQAAITPTRLLSHLKQCSLSRNTPRIDFSVGGENSFMLAPGGRYLLVCTPNMLLLWDLGHGANSSFTCCCSTTLVRRPRSALDVYRCQIIDLRMTTNTLGLRVMFEIEFLEPDVEIVYWVYEVFPMDIAPDFCSIESASIEKFEEVHIRCSGNEVVIAGTSEFGMTSFIVWNFAVDAWTKWDLEGVDMLQHPVIDLASVGQLHVCHGCVIAINDSTIAVYAIPELSPRVAGERPPTVVHKPQATYKLKCAGGCYDSFIVTHPWYDATATGDISNYLDILCENITGDTALEHCVLRRMDIQADKSPLLEVLHTHEILSPDSNIDLGCVQSTWATHRDLICVSRGDKQIVTKIFTLPASEPEHESLPLSTSAHLAGECVYRLGSSPESILAKYGSLTCYFHDFLSRYNHRIAVDGLNGSALRSSSDRAYWEMLRPFLGIFDYTPWGSWSLW</sequence>
<evidence type="ECO:0008006" key="3">
    <source>
        <dbReference type="Google" id="ProtNLM"/>
    </source>
</evidence>
<reference evidence="1 2" key="1">
    <citation type="journal article" date="2016" name="Mol. Biol. Evol.">
        <title>Comparative Genomics of Early-Diverging Mushroom-Forming Fungi Provides Insights into the Origins of Lignocellulose Decay Capabilities.</title>
        <authorList>
            <person name="Nagy L.G."/>
            <person name="Riley R."/>
            <person name="Tritt A."/>
            <person name="Adam C."/>
            <person name="Daum C."/>
            <person name="Floudas D."/>
            <person name="Sun H."/>
            <person name="Yadav J.S."/>
            <person name="Pangilinan J."/>
            <person name="Larsson K.H."/>
            <person name="Matsuura K."/>
            <person name="Barry K."/>
            <person name="Labutti K."/>
            <person name="Kuo R."/>
            <person name="Ohm R.A."/>
            <person name="Bhattacharya S.S."/>
            <person name="Shirouzu T."/>
            <person name="Yoshinaga Y."/>
            <person name="Martin F.M."/>
            <person name="Grigoriev I.V."/>
            <person name="Hibbett D.S."/>
        </authorList>
    </citation>
    <scope>NUCLEOTIDE SEQUENCE [LARGE SCALE GENOMIC DNA]</scope>
    <source>
        <strain evidence="1 2">CBS 109695</strain>
    </source>
</reference>
<evidence type="ECO:0000313" key="2">
    <source>
        <dbReference type="Proteomes" id="UP000076532"/>
    </source>
</evidence>
<gene>
    <name evidence="1" type="ORF">FIBSPDRAFT_974341</name>
</gene>
<dbReference type="EMBL" id="KV417588">
    <property type="protein sequence ID" value="KZP16913.1"/>
    <property type="molecule type" value="Genomic_DNA"/>
</dbReference>
<name>A0A166FKT2_9AGAM</name>
<protein>
    <recommendedName>
        <fullName evidence="3">F-box domain-containing protein</fullName>
    </recommendedName>
</protein>
<evidence type="ECO:0000313" key="1">
    <source>
        <dbReference type="EMBL" id="KZP16913.1"/>
    </source>
</evidence>
<dbReference type="Proteomes" id="UP000076532">
    <property type="component" value="Unassembled WGS sequence"/>
</dbReference>
<dbReference type="OrthoDB" id="2688364at2759"/>
<accession>A0A166FKT2</accession>